<evidence type="ECO:0000313" key="11">
    <source>
        <dbReference type="Proteomes" id="UP000462212"/>
    </source>
</evidence>
<keyword evidence="2 7" id="KW-0645">Protease</keyword>
<keyword evidence="4 7" id="KW-0378">Hydrolase</keyword>
<dbReference type="CDD" id="cd06455">
    <property type="entry name" value="M3A_TOP"/>
    <property type="match status" value="1"/>
</dbReference>
<keyword evidence="6 7" id="KW-0482">Metalloprotease</keyword>
<dbReference type="SUPFAM" id="SSF55486">
    <property type="entry name" value="Metalloproteases ('zincins'), catalytic domain"/>
    <property type="match status" value="1"/>
</dbReference>
<organism evidence="10 11">
    <name type="scientific">Lachnellula subtilissima</name>
    <dbReference type="NCBI Taxonomy" id="602034"/>
    <lineage>
        <taxon>Eukaryota</taxon>
        <taxon>Fungi</taxon>
        <taxon>Dikarya</taxon>
        <taxon>Ascomycota</taxon>
        <taxon>Pezizomycotina</taxon>
        <taxon>Leotiomycetes</taxon>
        <taxon>Helotiales</taxon>
        <taxon>Lachnaceae</taxon>
        <taxon>Lachnellula</taxon>
    </lineage>
</organism>
<keyword evidence="11" id="KW-1185">Reference proteome</keyword>
<proteinExistence type="inferred from homology"/>
<evidence type="ECO:0000256" key="3">
    <source>
        <dbReference type="ARBA" id="ARBA00022723"/>
    </source>
</evidence>
<feature type="transmembrane region" description="Helical" evidence="8">
    <location>
        <begin position="12"/>
        <end position="34"/>
    </location>
</feature>
<dbReference type="InterPro" id="IPR045090">
    <property type="entry name" value="Pept_M3A_M3B"/>
</dbReference>
<evidence type="ECO:0000256" key="7">
    <source>
        <dbReference type="RuleBase" id="RU003435"/>
    </source>
</evidence>
<dbReference type="GO" id="GO:0046872">
    <property type="term" value="F:metal ion binding"/>
    <property type="evidence" value="ECO:0007669"/>
    <property type="project" value="UniProtKB-UniRule"/>
</dbReference>
<gene>
    <name evidence="10" type="primary">PRD1_1</name>
    <name evidence="10" type="ORF">LSUB1_G007380</name>
</gene>
<evidence type="ECO:0000256" key="2">
    <source>
        <dbReference type="ARBA" id="ARBA00022670"/>
    </source>
</evidence>
<evidence type="ECO:0000256" key="5">
    <source>
        <dbReference type="ARBA" id="ARBA00022833"/>
    </source>
</evidence>
<comment type="caution">
    <text evidence="10">The sequence shown here is derived from an EMBL/GenBank/DDBJ whole genome shotgun (WGS) entry which is preliminary data.</text>
</comment>
<dbReference type="OrthoDB" id="534666at2759"/>
<keyword evidence="8" id="KW-0812">Transmembrane</keyword>
<dbReference type="InterPro" id="IPR001567">
    <property type="entry name" value="Pept_M3A_M3B_dom"/>
</dbReference>
<evidence type="ECO:0000256" key="8">
    <source>
        <dbReference type="SAM" id="Phobius"/>
    </source>
</evidence>
<dbReference type="Gene3D" id="1.10.1370.10">
    <property type="entry name" value="Neurolysin, domain 3"/>
    <property type="match status" value="1"/>
</dbReference>
<dbReference type="InterPro" id="IPR024077">
    <property type="entry name" value="Neurolysin/TOP_dom2"/>
</dbReference>
<comment type="cofactor">
    <cofactor evidence="7">
        <name>Zn(2+)</name>
        <dbReference type="ChEBI" id="CHEBI:29105"/>
    </cofactor>
    <text evidence="7">Binds 1 zinc ion.</text>
</comment>
<keyword evidence="8" id="KW-1133">Transmembrane helix</keyword>
<evidence type="ECO:0000256" key="6">
    <source>
        <dbReference type="ARBA" id="ARBA00023049"/>
    </source>
</evidence>
<keyword evidence="5 7" id="KW-0862">Zinc</keyword>
<dbReference type="GO" id="GO:0005758">
    <property type="term" value="C:mitochondrial intermembrane space"/>
    <property type="evidence" value="ECO:0007669"/>
    <property type="project" value="TreeGrafter"/>
</dbReference>
<dbReference type="GO" id="GO:0004222">
    <property type="term" value="F:metalloendopeptidase activity"/>
    <property type="evidence" value="ECO:0007669"/>
    <property type="project" value="InterPro"/>
</dbReference>
<dbReference type="FunFam" id="3.40.390.10:FF:000074">
    <property type="entry name" value="Metalloprotease"/>
    <property type="match status" value="1"/>
</dbReference>
<evidence type="ECO:0000313" key="10">
    <source>
        <dbReference type="EMBL" id="TVY35720.1"/>
    </source>
</evidence>
<keyword evidence="8" id="KW-0472">Membrane</keyword>
<dbReference type="Proteomes" id="UP000462212">
    <property type="component" value="Unassembled WGS sequence"/>
</dbReference>
<dbReference type="Pfam" id="PF01432">
    <property type="entry name" value="Peptidase_M3"/>
    <property type="match status" value="1"/>
</dbReference>
<accession>A0A8H8U8W1</accession>
<dbReference type="InterPro" id="IPR024079">
    <property type="entry name" value="MetalloPept_cat_dom_sf"/>
</dbReference>
<reference evidence="10 11" key="1">
    <citation type="submission" date="2018-05" db="EMBL/GenBank/DDBJ databases">
        <title>Genome sequencing and assembly of the regulated plant pathogen Lachnellula willkommii and related sister species for the development of diagnostic species identification markers.</title>
        <authorList>
            <person name="Giroux E."/>
            <person name="Bilodeau G."/>
        </authorList>
    </citation>
    <scope>NUCLEOTIDE SEQUENCE [LARGE SCALE GENOMIC DNA]</scope>
    <source>
        <strain evidence="10 11">CBS 197.66</strain>
    </source>
</reference>
<dbReference type="InterPro" id="IPR024080">
    <property type="entry name" value="Neurolysin/TOP_N"/>
</dbReference>
<keyword evidence="3 7" id="KW-0479">Metal-binding</keyword>
<sequence>MAHHSSKHRGRIINFRYCIIVLSILFLASIYIILASSNGTTYLFRSLNIQLGFPSVKSIPTSHRPTRYGSTAPAQYRHPPQPPPIFNATKNSLIEDATRLCSKKESLLDELVEIINPSNATFENVMIPMARDEDAALVESSIIGFYQEVSTDPELRHASARAEEIMNEFSIEASMREDIFALVQAAWEDAQNMESNVLDGESMRLLEKQKKSYIRNGLGIAKAADRERFKDIQKRLSQISIEYQNNLNEENGGLSLTREELQGLPEDILAALETGTGPNQGKLKLSFKYTDLFPALKFALNAETRQNMYVQNENKLNQNVPLLRETLILRDEAARLLGYSNHACFRIEDKMAKTPDTVIHFLNDVKKRLAQDGAEQMAHLLKIKSDDLIMRNLAHTNDGNFYLWDDRFYRRLMAEKELSLDQEKISEYFPLQSTIKGMLAIFEELMGFVFVEIGLEDGAKMSPTGNPSDIIWHDDVKIFSVWDDEEQSGEFVGYLYMDLHPRPGKYAYSANFPLQPGFISPDGKRRYPSTALVCNFSKPKKDKPSLLKHDELVILFHELGHGIHNLASRTKYSRFHGTSVGRDFVEAPSQMLENWCWIPSVLKSLSKHYKTGESIPDDLVAKQISVKHANEALANLQQLYFGIFDIVIHTPETHEEAEFLALRFSELHNELRASIWGLKGPEAFGARSDWGNAAATMGHLMNGYDASYYGYISSLVYSTDMFYSFFEKNPMDGKEGRRYRHMILEKGASQDEMKSLEDFLGRKPSIEAFYKELSIK</sequence>
<evidence type="ECO:0000256" key="4">
    <source>
        <dbReference type="ARBA" id="ARBA00022801"/>
    </source>
</evidence>
<name>A0A8H8U8W1_9HELO</name>
<dbReference type="GO" id="GO:0006518">
    <property type="term" value="P:peptide metabolic process"/>
    <property type="evidence" value="ECO:0007669"/>
    <property type="project" value="TreeGrafter"/>
</dbReference>
<dbReference type="Gene3D" id="1.20.1050.40">
    <property type="entry name" value="Endopeptidase. Chain P, domain 1"/>
    <property type="match status" value="1"/>
</dbReference>
<dbReference type="GO" id="GO:0006508">
    <property type="term" value="P:proteolysis"/>
    <property type="evidence" value="ECO:0007669"/>
    <property type="project" value="UniProtKB-KW"/>
</dbReference>
<evidence type="ECO:0000256" key="1">
    <source>
        <dbReference type="ARBA" id="ARBA00006040"/>
    </source>
</evidence>
<dbReference type="PANTHER" id="PTHR11804">
    <property type="entry name" value="PROTEASE M3 THIMET OLIGOPEPTIDASE-RELATED"/>
    <property type="match status" value="1"/>
</dbReference>
<dbReference type="AlphaFoldDB" id="A0A8H8U8W1"/>
<comment type="similarity">
    <text evidence="1 7">Belongs to the peptidase M3 family.</text>
</comment>
<dbReference type="Gene3D" id="3.40.390.10">
    <property type="entry name" value="Collagenase (Catalytic Domain)"/>
    <property type="match status" value="1"/>
</dbReference>
<dbReference type="EMBL" id="QGMJ01000496">
    <property type="protein sequence ID" value="TVY35720.1"/>
    <property type="molecule type" value="Genomic_DNA"/>
</dbReference>
<protein>
    <submittedName>
        <fullName evidence="10">Saccharolysin</fullName>
    </submittedName>
</protein>
<evidence type="ECO:0000259" key="9">
    <source>
        <dbReference type="Pfam" id="PF01432"/>
    </source>
</evidence>
<dbReference type="PANTHER" id="PTHR11804:SF84">
    <property type="entry name" value="SACCHAROLYSIN"/>
    <property type="match status" value="1"/>
</dbReference>
<feature type="domain" description="Peptidase M3A/M3B catalytic" evidence="9">
    <location>
        <begin position="300"/>
        <end position="774"/>
    </location>
</feature>